<gene>
    <name evidence="1" type="ORF">BFS30_06200</name>
</gene>
<name>A0A1D7QDN1_9SPHI</name>
<protein>
    <submittedName>
        <fullName evidence="1">Uncharacterized protein</fullName>
    </submittedName>
</protein>
<dbReference type="AlphaFoldDB" id="A0A1D7QDN1"/>
<reference evidence="1 2" key="1">
    <citation type="submission" date="2016-08" db="EMBL/GenBank/DDBJ databases">
        <authorList>
            <person name="Seilhamer J.J."/>
        </authorList>
    </citation>
    <scope>NUCLEOTIDE SEQUENCE [LARGE SCALE GENOMIC DNA]</scope>
    <source>
        <strain evidence="1 2">DX4</strain>
    </source>
</reference>
<dbReference type="EMBL" id="CP017141">
    <property type="protein sequence ID" value="AOM76792.1"/>
    <property type="molecule type" value="Genomic_DNA"/>
</dbReference>
<sequence length="71" mass="8389">MASFTLTPETWKKVKIKFLRKYRELANVEISFVPGQEDELVQQLMTLVKRDREYVEFTIEKALADPEGNRL</sequence>
<keyword evidence="2" id="KW-1185">Reference proteome</keyword>
<organism evidence="1 2">
    <name type="scientific">Pedobacter steynii</name>
    <dbReference type="NCBI Taxonomy" id="430522"/>
    <lineage>
        <taxon>Bacteria</taxon>
        <taxon>Pseudomonadati</taxon>
        <taxon>Bacteroidota</taxon>
        <taxon>Sphingobacteriia</taxon>
        <taxon>Sphingobacteriales</taxon>
        <taxon>Sphingobacteriaceae</taxon>
        <taxon>Pedobacter</taxon>
    </lineage>
</organism>
<proteinExistence type="predicted"/>
<accession>A0A1D7QDN1</accession>
<evidence type="ECO:0000313" key="2">
    <source>
        <dbReference type="Proteomes" id="UP000094313"/>
    </source>
</evidence>
<dbReference type="OrthoDB" id="770226at2"/>
<evidence type="ECO:0000313" key="1">
    <source>
        <dbReference type="EMBL" id="AOM76792.1"/>
    </source>
</evidence>
<dbReference type="KEGG" id="psty:BFS30_06200"/>
<dbReference type="RefSeq" id="WP_069378485.1">
    <property type="nucleotide sequence ID" value="NZ_CP017141.1"/>
</dbReference>
<dbReference type="Proteomes" id="UP000094313">
    <property type="component" value="Chromosome"/>
</dbReference>